<dbReference type="InterPro" id="IPR025451">
    <property type="entry name" value="DUF4211"/>
</dbReference>
<dbReference type="OrthoDB" id="21499at2759"/>
<feature type="domain" description="DUF4211" evidence="2">
    <location>
        <begin position="260"/>
        <end position="394"/>
    </location>
</feature>
<keyword evidence="4" id="KW-1185">Reference proteome</keyword>
<evidence type="ECO:0000256" key="1">
    <source>
        <dbReference type="SAM" id="MobiDB-lite"/>
    </source>
</evidence>
<feature type="compositionally biased region" description="Polar residues" evidence="1">
    <location>
        <begin position="1"/>
        <end position="12"/>
    </location>
</feature>
<feature type="compositionally biased region" description="Basic residues" evidence="1">
    <location>
        <begin position="124"/>
        <end position="136"/>
    </location>
</feature>
<dbReference type="HOGENOM" id="CLU_035430_0_0_1"/>
<evidence type="ECO:0000313" key="4">
    <source>
        <dbReference type="Proteomes" id="UP000054166"/>
    </source>
</evidence>
<dbReference type="Pfam" id="PF13926">
    <property type="entry name" value="DUF4211"/>
    <property type="match status" value="1"/>
</dbReference>
<proteinExistence type="predicted"/>
<reference evidence="4" key="2">
    <citation type="submission" date="2015-01" db="EMBL/GenBank/DDBJ databases">
        <title>Evolutionary Origins and Diversification of the Mycorrhizal Mutualists.</title>
        <authorList>
            <consortium name="DOE Joint Genome Institute"/>
            <consortium name="Mycorrhizal Genomics Consortium"/>
            <person name="Kohler A."/>
            <person name="Kuo A."/>
            <person name="Nagy L.G."/>
            <person name="Floudas D."/>
            <person name="Copeland A."/>
            <person name="Barry K.W."/>
            <person name="Cichocki N."/>
            <person name="Veneault-Fourrey C."/>
            <person name="LaButti K."/>
            <person name="Lindquist E.A."/>
            <person name="Lipzen A."/>
            <person name="Lundell T."/>
            <person name="Morin E."/>
            <person name="Murat C."/>
            <person name="Riley R."/>
            <person name="Ohm R."/>
            <person name="Sun H."/>
            <person name="Tunlid A."/>
            <person name="Henrissat B."/>
            <person name="Grigoriev I.V."/>
            <person name="Hibbett D.S."/>
            <person name="Martin F."/>
        </authorList>
    </citation>
    <scope>NUCLEOTIDE SEQUENCE [LARGE SCALE GENOMIC DNA]</scope>
    <source>
        <strain evidence="4">F 1598</strain>
    </source>
</reference>
<feature type="compositionally biased region" description="Basic residues" evidence="1">
    <location>
        <begin position="37"/>
        <end position="48"/>
    </location>
</feature>
<name>A0A0C3BL18_PILCF</name>
<feature type="region of interest" description="Disordered" evidence="1">
    <location>
        <begin position="1"/>
        <end position="265"/>
    </location>
</feature>
<organism evidence="3 4">
    <name type="scientific">Piloderma croceum (strain F 1598)</name>
    <dbReference type="NCBI Taxonomy" id="765440"/>
    <lineage>
        <taxon>Eukaryota</taxon>
        <taxon>Fungi</taxon>
        <taxon>Dikarya</taxon>
        <taxon>Basidiomycota</taxon>
        <taxon>Agaricomycotina</taxon>
        <taxon>Agaricomycetes</taxon>
        <taxon>Agaricomycetidae</taxon>
        <taxon>Atheliales</taxon>
        <taxon>Atheliaceae</taxon>
        <taxon>Piloderma</taxon>
    </lineage>
</organism>
<feature type="compositionally biased region" description="Polar residues" evidence="1">
    <location>
        <begin position="244"/>
        <end position="254"/>
    </location>
</feature>
<dbReference type="Proteomes" id="UP000054166">
    <property type="component" value="Unassembled WGS sequence"/>
</dbReference>
<dbReference type="STRING" id="765440.A0A0C3BL18"/>
<feature type="compositionally biased region" description="Acidic residues" evidence="1">
    <location>
        <begin position="255"/>
        <end position="265"/>
    </location>
</feature>
<dbReference type="PANTHER" id="PTHR14689:SF0">
    <property type="entry name" value="COILED-COIL DOMAIN-CONTAINING PROTEIN 82"/>
    <property type="match status" value="1"/>
</dbReference>
<reference evidence="3 4" key="1">
    <citation type="submission" date="2014-04" db="EMBL/GenBank/DDBJ databases">
        <authorList>
            <consortium name="DOE Joint Genome Institute"/>
            <person name="Kuo A."/>
            <person name="Tarkka M."/>
            <person name="Buscot F."/>
            <person name="Kohler A."/>
            <person name="Nagy L.G."/>
            <person name="Floudas D."/>
            <person name="Copeland A."/>
            <person name="Barry K.W."/>
            <person name="Cichocki N."/>
            <person name="Veneault-Fourrey C."/>
            <person name="LaButti K."/>
            <person name="Lindquist E.A."/>
            <person name="Lipzen A."/>
            <person name="Lundell T."/>
            <person name="Morin E."/>
            <person name="Murat C."/>
            <person name="Sun H."/>
            <person name="Tunlid A."/>
            <person name="Henrissat B."/>
            <person name="Grigoriev I.V."/>
            <person name="Hibbett D.S."/>
            <person name="Martin F."/>
            <person name="Nordberg H.P."/>
            <person name="Cantor M.N."/>
            <person name="Hua S.X."/>
        </authorList>
    </citation>
    <scope>NUCLEOTIDE SEQUENCE [LARGE SCALE GENOMIC DNA]</scope>
    <source>
        <strain evidence="3 4">F 1598</strain>
    </source>
</reference>
<dbReference type="PANTHER" id="PTHR14689">
    <property type="entry name" value="PHORBOL-ESTER_DAG-TYPE DOMAIN-CONTAINING PROTEIN"/>
    <property type="match status" value="1"/>
</dbReference>
<feature type="compositionally biased region" description="Acidic residues" evidence="1">
    <location>
        <begin position="218"/>
        <end position="228"/>
    </location>
</feature>
<protein>
    <recommendedName>
        <fullName evidence="2">DUF4211 domain-containing protein</fullName>
    </recommendedName>
</protein>
<dbReference type="InParanoid" id="A0A0C3BL18"/>
<accession>A0A0C3BL18</accession>
<gene>
    <name evidence="3" type="ORF">PILCRDRAFT_300520</name>
</gene>
<dbReference type="GO" id="GO:0005634">
    <property type="term" value="C:nucleus"/>
    <property type="evidence" value="ECO:0007669"/>
    <property type="project" value="TreeGrafter"/>
</dbReference>
<dbReference type="FunCoup" id="A0A0C3BL18">
    <property type="interactions" value="171"/>
</dbReference>
<evidence type="ECO:0000259" key="2">
    <source>
        <dbReference type="Pfam" id="PF13926"/>
    </source>
</evidence>
<dbReference type="AlphaFoldDB" id="A0A0C3BL18"/>
<feature type="compositionally biased region" description="Basic and acidic residues" evidence="1">
    <location>
        <begin position="177"/>
        <end position="202"/>
    </location>
</feature>
<feature type="compositionally biased region" description="Acidic residues" evidence="1">
    <location>
        <begin position="165"/>
        <end position="176"/>
    </location>
</feature>
<evidence type="ECO:0000313" key="3">
    <source>
        <dbReference type="EMBL" id="KIM87118.1"/>
    </source>
</evidence>
<dbReference type="EMBL" id="KN832980">
    <property type="protein sequence ID" value="KIM87118.1"/>
    <property type="molecule type" value="Genomic_DNA"/>
</dbReference>
<sequence>MPRKAGSSSPSKLKQKTLVGFLSSSPAAVPTPQTPKRANKPKVRKRGRVVSPESESDVDLHKNGTGSDGSDVGAVHFEPEDLSDENESPRRPTAMRRTPRVRAESSNSDEENKSAAPSVEPSKNKTRRKSSRFGKRKQVEEDSESEDELQPKKRKFVKGVRPSSPEDDEEDILDEVDEHRIIEPRLRTRDKKTVFQKNLERLTRKKRGLAPSESSESANEDEEEDEDNSPVTPFAGARPDTSDDASSSRDQSLQEPEDDSFIVEDDGAPTAELPMEYSMNTHQDLAHHFKIICQFFVHLAVRPAAERRSFVVDSMKNEQYFSVPLHIARRKLSGLRDSLVASSVWRPDFKQQLEKYPIFELTGLDFAVPACDACHLGGRMSTLLGRVSGSPYDRFGFEPLVAAESSDSEDSDEEKDLAQEFNLGRFCAKRTQVFHRFTHWEYSLYQTLSREVEELRSSGARGFVRVAFAKGLKPPKDLTDADGIMEWLDQRGIIDMEWQIVRELMESARNLEVAARRGEDDID</sequence>